<name>A0A6M1TTE2_9RHOB</name>
<accession>A0A6M1TTE2</accession>
<dbReference type="Proteomes" id="UP000474758">
    <property type="component" value="Unassembled WGS sequence"/>
</dbReference>
<gene>
    <name evidence="1" type="ORF">G5V65_10410</name>
</gene>
<reference evidence="1 2" key="1">
    <citation type="submission" date="2020-02" db="EMBL/GenBank/DDBJ databases">
        <title>Rhodobacter translucens sp. nov., a novel bacterium isolated from activated sludge.</title>
        <authorList>
            <person name="Liu J."/>
        </authorList>
    </citation>
    <scope>NUCLEOTIDE SEQUENCE [LARGE SCALE GENOMIC DNA]</scope>
    <source>
        <strain evidence="1 2">HX-7-19</strain>
    </source>
</reference>
<protein>
    <submittedName>
        <fullName evidence="1">Uncharacterized protein</fullName>
    </submittedName>
</protein>
<organism evidence="1 2">
    <name type="scientific">Paragemmobacter kunshanensis</name>
    <dbReference type="NCBI Taxonomy" id="2583234"/>
    <lineage>
        <taxon>Bacteria</taxon>
        <taxon>Pseudomonadati</taxon>
        <taxon>Pseudomonadota</taxon>
        <taxon>Alphaproteobacteria</taxon>
        <taxon>Rhodobacterales</taxon>
        <taxon>Paracoccaceae</taxon>
        <taxon>Paragemmobacter</taxon>
    </lineage>
</organism>
<evidence type="ECO:0000313" key="1">
    <source>
        <dbReference type="EMBL" id="NGQ91310.1"/>
    </source>
</evidence>
<sequence>MAMALLRRLLAISVLVGVPLGSLWVLFGDYIPGTIRPLPYAPDMTRDLTEEQPFMVGHERYRALYLEDGRIAENIRRRYGTWPFDLPSAEACLEAGSPCGTGFWGPGIGLVAIADA</sequence>
<proteinExistence type="predicted"/>
<evidence type="ECO:0000313" key="2">
    <source>
        <dbReference type="Proteomes" id="UP000474758"/>
    </source>
</evidence>
<dbReference type="RefSeq" id="WP_165049717.1">
    <property type="nucleotide sequence ID" value="NZ_JAALFE010000009.1"/>
</dbReference>
<dbReference type="EMBL" id="JAALFE010000009">
    <property type="protein sequence ID" value="NGQ91310.1"/>
    <property type="molecule type" value="Genomic_DNA"/>
</dbReference>
<dbReference type="AlphaFoldDB" id="A0A6M1TTE2"/>
<comment type="caution">
    <text evidence="1">The sequence shown here is derived from an EMBL/GenBank/DDBJ whole genome shotgun (WGS) entry which is preliminary data.</text>
</comment>
<keyword evidence="2" id="KW-1185">Reference proteome</keyword>